<dbReference type="AlphaFoldDB" id="A0A259TYV4"/>
<feature type="transmembrane region" description="Helical" evidence="2">
    <location>
        <begin position="339"/>
        <end position="357"/>
    </location>
</feature>
<feature type="transmembrane region" description="Helical" evidence="2">
    <location>
        <begin position="188"/>
        <end position="211"/>
    </location>
</feature>
<feature type="compositionally biased region" description="Basic and acidic residues" evidence="1">
    <location>
        <begin position="77"/>
        <end position="91"/>
    </location>
</feature>
<feature type="chain" id="PRO_5013305818" description="Citrate transporter" evidence="3">
    <location>
        <begin position="20"/>
        <end position="583"/>
    </location>
</feature>
<feature type="region of interest" description="Disordered" evidence="1">
    <location>
        <begin position="72"/>
        <end position="91"/>
    </location>
</feature>
<evidence type="ECO:0000313" key="5">
    <source>
        <dbReference type="Proteomes" id="UP000216446"/>
    </source>
</evidence>
<dbReference type="EMBL" id="MQWB01000001">
    <property type="protein sequence ID" value="OZC02891.1"/>
    <property type="molecule type" value="Genomic_DNA"/>
</dbReference>
<sequence>MHRLASLAFALLLAVAPLAAVSAQDLEADPLQSELQDPTPEAELSDPAPETVPEADDASIPVEEELEEVVPGAHGGEAAHEGSEHAEEGGHGDPPPIWLVIPFVVLLLMIATGPLFYPHFWHHHYPKVAIALGAIVAAYYLIGMGEVTPIEHAAMEYFSFIALLGSLFVASGCILIKTDFAGTPRANAILLFVGGVISNFIGTTGASMLLIRPYMRLNAGRLKPYHIIFFIFIVSNIGGALTPIGDPPLFLGFLRGVPFFWTVVNLWQIWLPTILLILAVFYVIDSRNKEESIREEAEDVGIDVEPGEIPGRAVAPEAPGIESAPVHTRKRLTIEGKAGFAWLAIIIGSVFLDPNIMEWMQGTVLDLHGQFHVPFGIREVIMFAVCYFAYKTAKPHVLAGNDFNFEPIKEVGYLFIGIFLTMQPALTLIGSFAANNAGSLGVTQFYFGTGILSGVLDNAPTYVSFLSAAMGKFGSSIENRDMVEAFALGTNVPAETFYLEAISIAAVFFGALTYIGNGPNFMVKAIAESSGVETPSFVTYIVKYSLPILIPIYILVWFVFFSGMVIPHPPDAAGAEALSMMIP</sequence>
<feature type="transmembrane region" description="Helical" evidence="2">
    <location>
        <begin position="369"/>
        <end position="390"/>
    </location>
</feature>
<feature type="transmembrane region" description="Helical" evidence="2">
    <location>
        <begin position="259"/>
        <end position="284"/>
    </location>
</feature>
<keyword evidence="2" id="KW-1133">Transmembrane helix</keyword>
<feature type="transmembrane region" description="Helical" evidence="2">
    <location>
        <begin position="537"/>
        <end position="560"/>
    </location>
</feature>
<dbReference type="Proteomes" id="UP000216446">
    <property type="component" value="Unassembled WGS sequence"/>
</dbReference>
<evidence type="ECO:0000256" key="1">
    <source>
        <dbReference type="SAM" id="MobiDB-lite"/>
    </source>
</evidence>
<protein>
    <recommendedName>
        <fullName evidence="6">Citrate transporter</fullName>
    </recommendedName>
</protein>
<keyword evidence="5" id="KW-1185">Reference proteome</keyword>
<feature type="signal peptide" evidence="3">
    <location>
        <begin position="1"/>
        <end position="19"/>
    </location>
</feature>
<evidence type="ECO:0000313" key="4">
    <source>
        <dbReference type="EMBL" id="OZC02891.1"/>
    </source>
</evidence>
<keyword evidence="2" id="KW-0812">Transmembrane</keyword>
<organism evidence="4 5">
    <name type="scientific">Rubricoccus marinus</name>
    <dbReference type="NCBI Taxonomy" id="716817"/>
    <lineage>
        <taxon>Bacteria</taxon>
        <taxon>Pseudomonadati</taxon>
        <taxon>Rhodothermota</taxon>
        <taxon>Rhodothermia</taxon>
        <taxon>Rhodothermales</taxon>
        <taxon>Rubricoccaceae</taxon>
        <taxon>Rubricoccus</taxon>
    </lineage>
</organism>
<feature type="region of interest" description="Disordered" evidence="1">
    <location>
        <begin position="33"/>
        <end position="57"/>
    </location>
</feature>
<dbReference type="RefSeq" id="WP_094547608.1">
    <property type="nucleotide sequence ID" value="NZ_MQWB01000001.1"/>
</dbReference>
<keyword evidence="3" id="KW-0732">Signal</keyword>
<name>A0A259TYV4_9BACT</name>
<feature type="transmembrane region" description="Helical" evidence="2">
    <location>
        <begin position="411"/>
        <end position="434"/>
    </location>
</feature>
<comment type="caution">
    <text evidence="4">The sequence shown here is derived from an EMBL/GenBank/DDBJ whole genome shotgun (WGS) entry which is preliminary data.</text>
</comment>
<feature type="transmembrane region" description="Helical" evidence="2">
    <location>
        <begin position="128"/>
        <end position="145"/>
    </location>
</feature>
<feature type="transmembrane region" description="Helical" evidence="2">
    <location>
        <begin position="497"/>
        <end position="516"/>
    </location>
</feature>
<evidence type="ECO:0000256" key="3">
    <source>
        <dbReference type="SAM" id="SignalP"/>
    </source>
</evidence>
<feature type="transmembrane region" description="Helical" evidence="2">
    <location>
        <begin position="157"/>
        <end position="176"/>
    </location>
</feature>
<accession>A0A259TYV4</accession>
<evidence type="ECO:0000256" key="2">
    <source>
        <dbReference type="SAM" id="Phobius"/>
    </source>
</evidence>
<feature type="transmembrane region" description="Helical" evidence="2">
    <location>
        <begin position="97"/>
        <end position="116"/>
    </location>
</feature>
<reference evidence="4 5" key="1">
    <citation type="submission" date="2016-11" db="EMBL/GenBank/DDBJ databases">
        <title>Study of marine rhodopsin-containing bacteria.</title>
        <authorList>
            <person name="Yoshizawa S."/>
            <person name="Kumagai Y."/>
            <person name="Kogure K."/>
        </authorList>
    </citation>
    <scope>NUCLEOTIDE SEQUENCE [LARGE SCALE GENOMIC DNA]</scope>
    <source>
        <strain evidence="4 5">SG-29</strain>
    </source>
</reference>
<dbReference type="Pfam" id="PF16980">
    <property type="entry name" value="CitMHS_2"/>
    <property type="match status" value="1"/>
</dbReference>
<keyword evidence="2" id="KW-0472">Membrane</keyword>
<dbReference type="OrthoDB" id="9765532at2"/>
<dbReference type="InterPro" id="IPR031566">
    <property type="entry name" value="CitMHS_2"/>
</dbReference>
<proteinExistence type="predicted"/>
<dbReference type="InParanoid" id="A0A259TYV4"/>
<evidence type="ECO:0008006" key="6">
    <source>
        <dbReference type="Google" id="ProtNLM"/>
    </source>
</evidence>
<gene>
    <name evidence="4" type="ORF">BSZ36_07845</name>
</gene>